<keyword evidence="7" id="KW-0547">Nucleotide-binding</keyword>
<dbReference type="SUPFAM" id="SSF69065">
    <property type="entry name" value="RNase III domain-like"/>
    <property type="match status" value="2"/>
</dbReference>
<evidence type="ECO:0000256" key="11">
    <source>
        <dbReference type="ARBA" id="ARBA00022840"/>
    </source>
</evidence>
<dbReference type="InterPro" id="IPR011545">
    <property type="entry name" value="DEAD/DEAH_box_helicase_dom"/>
</dbReference>
<dbReference type="FunFam" id="3.40.50.300:FF:000705">
    <property type="entry name" value="Endoribonuclease dicer-like protein"/>
    <property type="match status" value="1"/>
</dbReference>
<accession>A0AAD4IUP8</accession>
<dbReference type="Pfam" id="PF00636">
    <property type="entry name" value="Ribonuclease_3"/>
    <property type="match status" value="2"/>
</dbReference>
<evidence type="ECO:0000259" key="20">
    <source>
        <dbReference type="PROSITE" id="PS50821"/>
    </source>
</evidence>
<keyword evidence="14" id="KW-0943">RNA-mediated gene silencing</keyword>
<dbReference type="Pfam" id="PF03368">
    <property type="entry name" value="Dicer_dimer"/>
    <property type="match status" value="1"/>
</dbReference>
<evidence type="ECO:0000313" key="25">
    <source>
        <dbReference type="Proteomes" id="UP001190926"/>
    </source>
</evidence>
<sequence length="1392" mass="157095">MTMNEGNQQPEANPLSFARSYQLEALEMALKQNTIVFFETGTGKTLIAIMLLRSYAHLLRKPSPYVAVFLVPTVVLVTQQSGVVKTHTDLKVGHYYGEMGVDYWDDATWKKELDKHEVLVMTPQILLNALRHTFLRLDQIKVLIFDECHNARGKNQYACIMTEFYHRELASNRVQLPRVFGMTASPIKAKASSSNKAYWKQISELENLMHSKVFTCDSDNVLTQYISFSTPKLKLYDDKDKPCMTFETLQEDLQKLAHKHICSLSRPGISPSVAKSAEDKVNKLLSIFKFCLTELGIWLAVKAAEVYSREDGNIFLWGNMDISRDTAVKAFSSDAVKVLSARIPTGPQWLIRNDLRANMTVGYLTSKIICLVETLLEYRELKDLRCIVFVERIVTAIVIRSLLNELLPEVTGWRTEYTAGNNSRFQSQSRKDQNAIVDEFRKGTVNIIVSTSMLEEGLDVQSCNLVIRFDPSATICSFIQSRGRARMHNSDFVLMVKSDDHSGIARVKNYLASGDMMRQECLSHADLPCKPLGKEMHGESWYEVESTGAIVTLSSSVALLHFYCSRLPSDRYFKPHPLCIIDKELESCTLHLPHGCPVRAITVSGDRKSLKQLACLEACKELHRVRALTDNLVPDIVEEEAEPEEFGYEPYLDEHSKYFPQELIGSRDNKSDTTYYCYLIVLKPNFQYDVEPQNIMLAVHEMLDSDLGEFSFDLDADRGKLVVHVMLVGKVTLAPKEVVLCQQFQAKLFNILLKRNVDSLHEDCQHSRRKGSAVFDYLLVPVLGSHPNISIDWRCISSVRFPKNASLVDHTKCPSRGGCGQRIHTKSGLVCRFILENSLVSTPHNDVLYCIKGTLDSVDGNTNFAIRDGESMTYKEYYHQRHGIDLKYEGERLLNGGRIFTAHNYLQRCRIPNKKESSNRWCELPPELCSIIMSPISISTFYSFSFLPSIMHRIESVLMASKLKSIPMGHCTQNVVIPAIKVLEAITTKKCQEELHLESLETLGDSFLKYAATQQLFKTRQNGHEGLLSLKRQRIISNAALCKLGCDRKIPGFIRTEPFDLKTWIIPGVDCDVLEEDEISASSKVYTGGSRQIKNKKVADVVEALIGAFLSAAGEIAAVSFMSWLGIEIDFITVPYSRMSVTNPEVHVNIGYLESLLKYKFEDASLLVEALTHGSYMRPEIPGCYQRLEFLGDAVLDYLITVHLYHNYPGVSPGLLTDLRSASVNNDCYALSAIKAGLHKNILHLSPDLHRHISETINKSDELQSVETFGWESETTLPKVLGDVIESLAGAIFVDSGYDKETVFRCMKPLLDPLVTLETLRIHPKRELLQLCQKENYTFKKPVISRQNGLAYATVEVEAHGAVHKETLTAKDRKLAERLACKAVLKSIKDKA</sequence>
<dbReference type="GO" id="GO:0005737">
    <property type="term" value="C:cytoplasm"/>
    <property type="evidence" value="ECO:0007669"/>
    <property type="project" value="TreeGrafter"/>
</dbReference>
<evidence type="ECO:0000256" key="8">
    <source>
        <dbReference type="ARBA" id="ARBA00022759"/>
    </source>
</evidence>
<organism evidence="24 25">
    <name type="scientific">Perilla frutescens var. hirtella</name>
    <name type="common">Perilla citriodora</name>
    <name type="synonym">Perilla setoyensis</name>
    <dbReference type="NCBI Taxonomy" id="608512"/>
    <lineage>
        <taxon>Eukaryota</taxon>
        <taxon>Viridiplantae</taxon>
        <taxon>Streptophyta</taxon>
        <taxon>Embryophyta</taxon>
        <taxon>Tracheophyta</taxon>
        <taxon>Spermatophyta</taxon>
        <taxon>Magnoliopsida</taxon>
        <taxon>eudicotyledons</taxon>
        <taxon>Gunneridae</taxon>
        <taxon>Pentapetalae</taxon>
        <taxon>asterids</taxon>
        <taxon>lamiids</taxon>
        <taxon>Lamiales</taxon>
        <taxon>Lamiaceae</taxon>
        <taxon>Nepetoideae</taxon>
        <taxon>Elsholtzieae</taxon>
        <taxon>Perilla</taxon>
    </lineage>
</organism>
<evidence type="ECO:0000256" key="16">
    <source>
        <dbReference type="ARBA" id="ARBA00023242"/>
    </source>
</evidence>
<dbReference type="Gene3D" id="2.170.260.10">
    <property type="entry name" value="paz domain"/>
    <property type="match status" value="1"/>
</dbReference>
<evidence type="ECO:0000256" key="15">
    <source>
        <dbReference type="ARBA" id="ARBA00023211"/>
    </source>
</evidence>
<dbReference type="PROSITE" id="PS51192">
    <property type="entry name" value="HELICASE_ATP_BIND_1"/>
    <property type="match status" value="1"/>
</dbReference>
<feature type="domain" description="Dicer dsRNA-binding fold" evidence="23">
    <location>
        <begin position="556"/>
        <end position="642"/>
    </location>
</feature>
<evidence type="ECO:0000256" key="2">
    <source>
        <dbReference type="ARBA" id="ARBA00001946"/>
    </source>
</evidence>
<dbReference type="CDD" id="cd18034">
    <property type="entry name" value="DEXHc_dicer"/>
    <property type="match status" value="1"/>
</dbReference>
<dbReference type="EMBL" id="SDAM02001956">
    <property type="protein sequence ID" value="KAH6821707.1"/>
    <property type="molecule type" value="Genomic_DNA"/>
</dbReference>
<dbReference type="GO" id="GO:0005634">
    <property type="term" value="C:nucleus"/>
    <property type="evidence" value="ECO:0007669"/>
    <property type="project" value="UniProtKB-SubCell"/>
</dbReference>
<evidence type="ECO:0000256" key="13">
    <source>
        <dbReference type="ARBA" id="ARBA00022884"/>
    </source>
</evidence>
<dbReference type="InterPro" id="IPR038248">
    <property type="entry name" value="Dicer_dimer_sf"/>
</dbReference>
<evidence type="ECO:0000256" key="1">
    <source>
        <dbReference type="ARBA" id="ARBA00001936"/>
    </source>
</evidence>
<dbReference type="FunFam" id="3.40.50.300:FF:000420">
    <property type="entry name" value="Endoribonuclease dicer-like 1"/>
    <property type="match status" value="1"/>
</dbReference>
<dbReference type="FunFam" id="3.30.160.380:FF:000001">
    <property type="entry name" value="Endoribonuclease dicer-like 1"/>
    <property type="match status" value="1"/>
</dbReference>
<keyword evidence="10" id="KW-0347">Helicase</keyword>
<dbReference type="GO" id="GO:0003723">
    <property type="term" value="F:RNA binding"/>
    <property type="evidence" value="ECO:0007669"/>
    <property type="project" value="UniProtKB-UniRule"/>
</dbReference>
<dbReference type="PROSITE" id="PS51327">
    <property type="entry name" value="DICER_DSRBF"/>
    <property type="match status" value="1"/>
</dbReference>
<evidence type="ECO:0000256" key="5">
    <source>
        <dbReference type="ARBA" id="ARBA00022723"/>
    </source>
</evidence>
<evidence type="ECO:0000256" key="12">
    <source>
        <dbReference type="ARBA" id="ARBA00022842"/>
    </source>
</evidence>
<dbReference type="PROSITE" id="PS50821">
    <property type="entry name" value="PAZ"/>
    <property type="match status" value="1"/>
</dbReference>
<keyword evidence="9" id="KW-0378">Hydrolase</keyword>
<dbReference type="GO" id="GO:0004525">
    <property type="term" value="F:ribonuclease III activity"/>
    <property type="evidence" value="ECO:0007669"/>
    <property type="project" value="InterPro"/>
</dbReference>
<evidence type="ECO:0000256" key="14">
    <source>
        <dbReference type="ARBA" id="ARBA00023158"/>
    </source>
</evidence>
<dbReference type="SMART" id="SM00949">
    <property type="entry name" value="PAZ"/>
    <property type="match status" value="1"/>
</dbReference>
<dbReference type="GO" id="GO:0046872">
    <property type="term" value="F:metal ion binding"/>
    <property type="evidence" value="ECO:0007669"/>
    <property type="project" value="UniProtKB-KW"/>
</dbReference>
<keyword evidence="4" id="KW-0540">Nuclease</keyword>
<evidence type="ECO:0000256" key="7">
    <source>
        <dbReference type="ARBA" id="ARBA00022741"/>
    </source>
</evidence>
<dbReference type="SUPFAM" id="SSF52540">
    <property type="entry name" value="P-loop containing nucleoside triphosphate hydrolases"/>
    <property type="match status" value="1"/>
</dbReference>
<evidence type="ECO:0000256" key="9">
    <source>
        <dbReference type="ARBA" id="ARBA00022801"/>
    </source>
</evidence>
<feature type="domain" description="RNase III" evidence="19">
    <location>
        <begin position="984"/>
        <end position="1114"/>
    </location>
</feature>
<dbReference type="SMART" id="SM00535">
    <property type="entry name" value="RIBOc"/>
    <property type="match status" value="2"/>
</dbReference>
<keyword evidence="15" id="KW-0464">Manganese</keyword>
<dbReference type="Gene3D" id="3.30.160.380">
    <property type="entry name" value="Dicer dimerisation domain"/>
    <property type="match status" value="1"/>
</dbReference>
<name>A0AAD4IUP8_PERFH</name>
<reference evidence="24 25" key="1">
    <citation type="journal article" date="2021" name="Nat. Commun.">
        <title>Incipient diploidization of the medicinal plant Perilla within 10,000 years.</title>
        <authorList>
            <person name="Zhang Y."/>
            <person name="Shen Q."/>
            <person name="Leng L."/>
            <person name="Zhang D."/>
            <person name="Chen S."/>
            <person name="Shi Y."/>
            <person name="Ning Z."/>
            <person name="Chen S."/>
        </authorList>
    </citation>
    <scope>NUCLEOTIDE SEQUENCE [LARGE SCALE GENOMIC DNA]</scope>
    <source>
        <strain evidence="25">cv. PC099</strain>
    </source>
</reference>
<evidence type="ECO:0000256" key="10">
    <source>
        <dbReference type="ARBA" id="ARBA00022806"/>
    </source>
</evidence>
<dbReference type="FunFam" id="1.10.1520.10:FF:000004">
    <property type="entry name" value="Endoribonuclease dicer-like 1"/>
    <property type="match status" value="1"/>
</dbReference>
<protein>
    <submittedName>
        <fullName evidence="24">Dicer-like 2</fullName>
    </submittedName>
</protein>
<dbReference type="PROSITE" id="PS51194">
    <property type="entry name" value="HELICASE_CTER"/>
    <property type="match status" value="1"/>
</dbReference>
<feature type="domain" description="RNase III" evidence="19">
    <location>
        <begin position="1150"/>
        <end position="1297"/>
    </location>
</feature>
<evidence type="ECO:0000256" key="4">
    <source>
        <dbReference type="ARBA" id="ARBA00022722"/>
    </source>
</evidence>
<dbReference type="Pfam" id="PF00271">
    <property type="entry name" value="Helicase_C"/>
    <property type="match status" value="1"/>
</dbReference>
<keyword evidence="11" id="KW-0067">ATP-binding</keyword>
<feature type="domain" description="PAZ" evidence="20">
    <location>
        <begin position="825"/>
        <end position="933"/>
    </location>
</feature>
<evidence type="ECO:0000259" key="23">
    <source>
        <dbReference type="PROSITE" id="PS51327"/>
    </source>
</evidence>
<comment type="caution">
    <text evidence="24">The sequence shown here is derived from an EMBL/GenBank/DDBJ whole genome shotgun (WGS) entry which is preliminary data.</text>
</comment>
<dbReference type="InterPro" id="IPR036085">
    <property type="entry name" value="PAZ_dom_sf"/>
</dbReference>
<comment type="similarity">
    <text evidence="17 18">Belongs to the helicase family. Dicer subfamily.</text>
</comment>
<dbReference type="PANTHER" id="PTHR14950:SF70">
    <property type="entry name" value="ENDORIBONUCLEASE DICER HOMOLOG 2"/>
    <property type="match status" value="1"/>
</dbReference>
<dbReference type="GO" id="GO:0005524">
    <property type="term" value="F:ATP binding"/>
    <property type="evidence" value="ECO:0007669"/>
    <property type="project" value="UniProtKB-KW"/>
</dbReference>
<dbReference type="Gene3D" id="3.40.50.300">
    <property type="entry name" value="P-loop containing nucleotide triphosphate hydrolases"/>
    <property type="match status" value="2"/>
</dbReference>
<dbReference type="PROSITE" id="PS00517">
    <property type="entry name" value="RNASE_3_1"/>
    <property type="match status" value="1"/>
</dbReference>
<dbReference type="PANTHER" id="PTHR14950">
    <property type="entry name" value="DICER-RELATED"/>
    <property type="match status" value="1"/>
</dbReference>
<evidence type="ECO:0000256" key="17">
    <source>
        <dbReference type="ARBA" id="ARBA00035116"/>
    </source>
</evidence>
<feature type="domain" description="Helicase C-terminal" evidence="22">
    <location>
        <begin position="371"/>
        <end position="533"/>
    </location>
</feature>
<dbReference type="InterPro" id="IPR005034">
    <property type="entry name" value="Dicer_dimerisation"/>
</dbReference>
<comment type="cofactor">
    <cofactor evidence="1">
        <name>Mn(2+)</name>
        <dbReference type="ChEBI" id="CHEBI:29035"/>
    </cofactor>
</comment>
<dbReference type="InterPro" id="IPR001650">
    <property type="entry name" value="Helicase_C-like"/>
</dbReference>
<dbReference type="SMART" id="SM00490">
    <property type="entry name" value="HELICc"/>
    <property type="match status" value="1"/>
</dbReference>
<dbReference type="Pfam" id="PF00270">
    <property type="entry name" value="DEAD"/>
    <property type="match status" value="1"/>
</dbReference>
<keyword evidence="6" id="KW-0677">Repeat</keyword>
<dbReference type="InterPro" id="IPR000999">
    <property type="entry name" value="RNase_III_dom"/>
</dbReference>
<dbReference type="SMART" id="SM00487">
    <property type="entry name" value="DEXDc"/>
    <property type="match status" value="1"/>
</dbReference>
<dbReference type="GO" id="GO:0010267">
    <property type="term" value="P:ta-siRNA processing"/>
    <property type="evidence" value="ECO:0007669"/>
    <property type="project" value="UniProtKB-ARBA"/>
</dbReference>
<dbReference type="SUPFAM" id="SSF101690">
    <property type="entry name" value="PAZ domain"/>
    <property type="match status" value="1"/>
</dbReference>
<keyword evidence="13 18" id="KW-0694">RNA-binding</keyword>
<comment type="subcellular location">
    <subcellularLocation>
        <location evidence="3">Nucleus</location>
    </subcellularLocation>
</comment>
<dbReference type="Gene3D" id="1.10.1520.10">
    <property type="entry name" value="Ribonuclease III domain"/>
    <property type="match status" value="2"/>
</dbReference>
<evidence type="ECO:0000259" key="22">
    <source>
        <dbReference type="PROSITE" id="PS51194"/>
    </source>
</evidence>
<dbReference type="InterPro" id="IPR036389">
    <property type="entry name" value="RNase_III_sf"/>
</dbReference>
<keyword evidence="16" id="KW-0539">Nucleus</keyword>
<gene>
    <name evidence="24" type="ORF">C2S53_015464</name>
</gene>
<dbReference type="InterPro" id="IPR003100">
    <property type="entry name" value="PAZ_dom"/>
</dbReference>
<dbReference type="SUPFAM" id="SSF54768">
    <property type="entry name" value="dsRNA-binding domain-like"/>
    <property type="match status" value="1"/>
</dbReference>
<comment type="cofactor">
    <cofactor evidence="2">
        <name>Mg(2+)</name>
        <dbReference type="ChEBI" id="CHEBI:18420"/>
    </cofactor>
</comment>
<dbReference type="PROSITE" id="PS50142">
    <property type="entry name" value="RNASE_3_2"/>
    <property type="match status" value="2"/>
</dbReference>
<dbReference type="Pfam" id="PF02170">
    <property type="entry name" value="PAZ"/>
    <property type="match status" value="1"/>
</dbReference>
<evidence type="ECO:0000256" key="3">
    <source>
        <dbReference type="ARBA" id="ARBA00004123"/>
    </source>
</evidence>
<keyword evidence="25" id="KW-1185">Reference proteome</keyword>
<dbReference type="CDD" id="cd00593">
    <property type="entry name" value="RIBOc"/>
    <property type="match status" value="2"/>
</dbReference>
<evidence type="ECO:0000256" key="6">
    <source>
        <dbReference type="ARBA" id="ARBA00022737"/>
    </source>
</evidence>
<dbReference type="GO" id="GO:0004386">
    <property type="term" value="F:helicase activity"/>
    <property type="evidence" value="ECO:0007669"/>
    <property type="project" value="UniProtKB-KW"/>
</dbReference>
<keyword evidence="12" id="KW-0460">Magnesium</keyword>
<dbReference type="InterPro" id="IPR014001">
    <property type="entry name" value="Helicase_ATP-bd"/>
</dbReference>
<evidence type="ECO:0000259" key="21">
    <source>
        <dbReference type="PROSITE" id="PS51192"/>
    </source>
</evidence>
<evidence type="ECO:0000313" key="24">
    <source>
        <dbReference type="EMBL" id="KAH6821707.1"/>
    </source>
</evidence>
<evidence type="ECO:0000259" key="19">
    <source>
        <dbReference type="PROSITE" id="PS50142"/>
    </source>
</evidence>
<proteinExistence type="inferred from homology"/>
<keyword evidence="8" id="KW-0255">Endonuclease</keyword>
<dbReference type="Proteomes" id="UP001190926">
    <property type="component" value="Unassembled WGS sequence"/>
</dbReference>
<keyword evidence="5" id="KW-0479">Metal-binding</keyword>
<dbReference type="InterPro" id="IPR027417">
    <property type="entry name" value="P-loop_NTPase"/>
</dbReference>
<feature type="domain" description="Helicase ATP-binding" evidence="21">
    <location>
        <begin position="25"/>
        <end position="204"/>
    </location>
</feature>
<evidence type="ECO:0000256" key="18">
    <source>
        <dbReference type="PROSITE-ProRule" id="PRU00657"/>
    </source>
</evidence>